<keyword evidence="5" id="KW-1185">Reference proteome</keyword>
<proteinExistence type="predicted"/>
<dbReference type="InterPro" id="IPR003140">
    <property type="entry name" value="PLipase/COase/thioEstase"/>
</dbReference>
<dbReference type="SUPFAM" id="SSF53474">
    <property type="entry name" value="alpha/beta-Hydrolases"/>
    <property type="match status" value="1"/>
</dbReference>
<gene>
    <name evidence="4" type="ORF">GFH32_09605</name>
</gene>
<evidence type="ECO:0000259" key="3">
    <source>
        <dbReference type="Pfam" id="PF02230"/>
    </source>
</evidence>
<reference evidence="4 5" key="1">
    <citation type="submission" date="2019-10" db="EMBL/GenBank/DDBJ databases">
        <authorList>
            <person name="Dong K."/>
        </authorList>
    </citation>
    <scope>NUCLEOTIDE SEQUENCE [LARGE SCALE GENOMIC DNA]</scope>
    <source>
        <strain evidence="5">dk4302</strain>
    </source>
</reference>
<dbReference type="Pfam" id="PF02230">
    <property type="entry name" value="Abhydrolase_2"/>
    <property type="match status" value="1"/>
</dbReference>
<feature type="domain" description="Phospholipase/carboxylesterase/thioesterase" evidence="3">
    <location>
        <begin position="153"/>
        <end position="257"/>
    </location>
</feature>
<dbReference type="PANTHER" id="PTHR43037">
    <property type="entry name" value="UNNAMED PRODUCT-RELATED"/>
    <property type="match status" value="1"/>
</dbReference>
<dbReference type="PANTHER" id="PTHR43037:SF1">
    <property type="entry name" value="BLL1128 PROTEIN"/>
    <property type="match status" value="1"/>
</dbReference>
<accession>A0A5Q0Q9E0</accession>
<feature type="signal peptide" evidence="2">
    <location>
        <begin position="1"/>
        <end position="23"/>
    </location>
</feature>
<name>A0A5Q0Q9E0_9SPHI</name>
<dbReference type="Gene3D" id="3.40.50.1820">
    <property type="entry name" value="alpha/beta hydrolase"/>
    <property type="match status" value="1"/>
</dbReference>
<dbReference type="AlphaFoldDB" id="A0A5Q0Q9E0"/>
<evidence type="ECO:0000313" key="4">
    <source>
        <dbReference type="EMBL" id="QGA26565.1"/>
    </source>
</evidence>
<dbReference type="Proteomes" id="UP000326921">
    <property type="component" value="Chromosome"/>
</dbReference>
<feature type="chain" id="PRO_5025070724" evidence="2">
    <location>
        <begin position="24"/>
        <end position="279"/>
    </location>
</feature>
<evidence type="ECO:0000256" key="1">
    <source>
        <dbReference type="ARBA" id="ARBA00022729"/>
    </source>
</evidence>
<evidence type="ECO:0000256" key="2">
    <source>
        <dbReference type="SAM" id="SignalP"/>
    </source>
</evidence>
<evidence type="ECO:0000313" key="5">
    <source>
        <dbReference type="Proteomes" id="UP000326921"/>
    </source>
</evidence>
<keyword evidence="1 2" id="KW-0732">Signal</keyword>
<protein>
    <submittedName>
        <fullName evidence="4">Phospholipase</fullName>
    </submittedName>
</protein>
<dbReference type="EMBL" id="CP045652">
    <property type="protein sequence ID" value="QGA26565.1"/>
    <property type="molecule type" value="Genomic_DNA"/>
</dbReference>
<dbReference type="GO" id="GO:0016787">
    <property type="term" value="F:hydrolase activity"/>
    <property type="evidence" value="ECO:0007669"/>
    <property type="project" value="InterPro"/>
</dbReference>
<dbReference type="InterPro" id="IPR050955">
    <property type="entry name" value="Plant_Biomass_Hydrol_Est"/>
</dbReference>
<dbReference type="KEGG" id="sphe:GFH32_09605"/>
<organism evidence="4 5">
    <name type="scientific">Sphingobacterium zhuxiongii</name>
    <dbReference type="NCBI Taxonomy" id="2662364"/>
    <lineage>
        <taxon>Bacteria</taxon>
        <taxon>Pseudomonadati</taxon>
        <taxon>Bacteroidota</taxon>
        <taxon>Sphingobacteriia</taxon>
        <taxon>Sphingobacteriales</taxon>
        <taxon>Sphingobacteriaceae</taxon>
        <taxon>Sphingobacterium</taxon>
    </lineage>
</organism>
<dbReference type="RefSeq" id="WP_153511414.1">
    <property type="nucleotide sequence ID" value="NZ_CP045652.1"/>
</dbReference>
<sequence>MKPIYSRLTIMFFGLIGTLPLSAQKQSSNDIIIDSITFSQTRAKIVELPNGAFEKHVFEKQGKKLHYRQLLPINYSSHKKYPLVISLHNSSRIGDDNEKQLEHMAKVWQRPEIRSKYEAFVIVPQFNERSSNYVYDVEGNYISKPFTDIQLVLDLIKQFEDSHQVDASRIYLVGYSMGASTAQNLMSIAPDKFTALVSLAAVPDLSHIEALKKQNILLIHGQQDVDNPYAGSVALFQHLQGNKHLTFNSYTNLDHDTITIPFLLTDEIPAWLFKQKKAR</sequence>
<dbReference type="InterPro" id="IPR029058">
    <property type="entry name" value="AB_hydrolase_fold"/>
</dbReference>